<evidence type="ECO:0000256" key="2">
    <source>
        <dbReference type="ARBA" id="ARBA00022729"/>
    </source>
</evidence>
<protein>
    <submittedName>
        <fullName evidence="5">Imelysin family protein</fullName>
    </submittedName>
</protein>
<feature type="signal peptide" evidence="3">
    <location>
        <begin position="1"/>
        <end position="25"/>
    </location>
</feature>
<keyword evidence="6" id="KW-1185">Reference proteome</keyword>
<dbReference type="InterPro" id="IPR018976">
    <property type="entry name" value="Imelysin-like"/>
</dbReference>
<comment type="subcellular location">
    <subcellularLocation>
        <location evidence="1">Cell envelope</location>
    </subcellularLocation>
</comment>
<dbReference type="RefSeq" id="WP_250081302.1">
    <property type="nucleotide sequence ID" value="NZ_JAMJPJ010000011.1"/>
</dbReference>
<keyword evidence="2 3" id="KW-0732">Signal</keyword>
<organism evidence="5 6">
    <name type="scientific">Halomonas llamarensis</name>
    <dbReference type="NCBI Taxonomy" id="2945104"/>
    <lineage>
        <taxon>Bacteria</taxon>
        <taxon>Pseudomonadati</taxon>
        <taxon>Pseudomonadota</taxon>
        <taxon>Gammaproteobacteria</taxon>
        <taxon>Oceanospirillales</taxon>
        <taxon>Halomonadaceae</taxon>
        <taxon>Halomonas</taxon>
    </lineage>
</organism>
<dbReference type="CDD" id="cd14659">
    <property type="entry name" value="Imelysin-like_IPPA"/>
    <property type="match status" value="1"/>
</dbReference>
<sequence length="347" mass="38464">MQQLTRLVGVSALALSSALAMTASASDTSLEARKRWHQAIYQGYQSLETEAEDFSQAASTYCSDPTPDARQAVEQDWLAAFLAWQQVRFVDFGPVEHNNLSWQFQFWPDPKNIVARKAGYLLKSDDQIDKDLIKASGVAVQGFPMTEYLLFDEPLNSGANALPTAKTCRLLTAVAHHIETNSEQLSHQWRSLRDHYLANDQYRDSTIRAGMAALEILEERRLAQPMGLRGTGKRSAYAADAWRSGTSLRTIEATIRGLKQHFLPGLSVLLTEAEQSQLARQIAAQFDEVLDNFPTLHRPIDALLSDDKAFAELQGLYMDVSQLATLVNDQAASTLGVVRGFNSSDGD</sequence>
<dbReference type="InterPro" id="IPR034984">
    <property type="entry name" value="Imelysin-like_IPPA"/>
</dbReference>
<feature type="domain" description="Imelysin-like" evidence="4">
    <location>
        <begin position="40"/>
        <end position="326"/>
    </location>
</feature>
<dbReference type="InterPro" id="IPR038352">
    <property type="entry name" value="Imelysin_sf"/>
</dbReference>
<evidence type="ECO:0000256" key="3">
    <source>
        <dbReference type="SAM" id="SignalP"/>
    </source>
</evidence>
<evidence type="ECO:0000313" key="6">
    <source>
        <dbReference type="Proteomes" id="UP001165308"/>
    </source>
</evidence>
<evidence type="ECO:0000256" key="1">
    <source>
        <dbReference type="ARBA" id="ARBA00004196"/>
    </source>
</evidence>
<reference evidence="5" key="1">
    <citation type="submission" date="2022-05" db="EMBL/GenBank/DDBJ databases">
        <title>Halomonas geminus sp. nov. and Halomonas llamarensis sp. nov. isolated from high-altitude salars of the Atacama Desert.</title>
        <authorList>
            <person name="Hintersatz C."/>
            <person name="Rojas L.A."/>
            <person name="Wei T.-S."/>
            <person name="Kutschke S."/>
            <person name="Lehmann F."/>
            <person name="Jain R."/>
            <person name="Pollmann K."/>
        </authorList>
    </citation>
    <scope>NUCLEOTIDE SEQUENCE</scope>
    <source>
        <strain evidence="5">ATCHA</strain>
    </source>
</reference>
<gene>
    <name evidence="5" type="ORF">M8006_08840</name>
</gene>
<proteinExistence type="predicted"/>
<feature type="chain" id="PRO_5045602137" evidence="3">
    <location>
        <begin position="26"/>
        <end position="347"/>
    </location>
</feature>
<dbReference type="Proteomes" id="UP001165308">
    <property type="component" value="Unassembled WGS sequence"/>
</dbReference>
<comment type="caution">
    <text evidence="5">The sequence shown here is derived from an EMBL/GenBank/DDBJ whole genome shotgun (WGS) entry which is preliminary data.</text>
</comment>
<name>A0ABT0SQJ0_9GAMM</name>
<evidence type="ECO:0000259" key="4">
    <source>
        <dbReference type="Pfam" id="PF09375"/>
    </source>
</evidence>
<evidence type="ECO:0000313" key="5">
    <source>
        <dbReference type="EMBL" id="MCL7930083.1"/>
    </source>
</evidence>
<dbReference type="EMBL" id="JAMJPJ010000011">
    <property type="protein sequence ID" value="MCL7930083.1"/>
    <property type="molecule type" value="Genomic_DNA"/>
</dbReference>
<dbReference type="Pfam" id="PF09375">
    <property type="entry name" value="Peptidase_M75"/>
    <property type="match status" value="1"/>
</dbReference>
<accession>A0ABT0SQJ0</accession>
<dbReference type="Gene3D" id="1.20.1420.20">
    <property type="entry name" value="M75 peptidase, HXXE motif"/>
    <property type="match status" value="1"/>
</dbReference>